<dbReference type="Pfam" id="PF13359">
    <property type="entry name" value="DDE_Tnp_4"/>
    <property type="match status" value="1"/>
</dbReference>
<evidence type="ECO:0000256" key="2">
    <source>
        <dbReference type="ARBA" id="ARBA00004123"/>
    </source>
</evidence>
<dbReference type="RefSeq" id="XP_028038549.1">
    <property type="nucleotide sequence ID" value="XM_028182748.1"/>
</dbReference>
<evidence type="ECO:0000259" key="13">
    <source>
        <dbReference type="Pfam" id="PF13359"/>
    </source>
</evidence>
<organism evidence="14 15">
    <name type="scientific">Bombyx mandarina</name>
    <name type="common">Wild silk moth</name>
    <name type="synonym">Wild silkworm</name>
    <dbReference type="NCBI Taxonomy" id="7092"/>
    <lineage>
        <taxon>Eukaryota</taxon>
        <taxon>Metazoa</taxon>
        <taxon>Ecdysozoa</taxon>
        <taxon>Arthropoda</taxon>
        <taxon>Hexapoda</taxon>
        <taxon>Insecta</taxon>
        <taxon>Pterygota</taxon>
        <taxon>Neoptera</taxon>
        <taxon>Endopterygota</taxon>
        <taxon>Lepidoptera</taxon>
        <taxon>Glossata</taxon>
        <taxon>Ditrysia</taxon>
        <taxon>Bombycoidea</taxon>
        <taxon>Bombycidae</taxon>
        <taxon>Bombycinae</taxon>
        <taxon>Bombyx</taxon>
    </lineage>
</organism>
<dbReference type="KEGG" id="bman:114249248"/>
<keyword evidence="6" id="KW-0963">Cytoplasm</keyword>
<proteinExistence type="inferred from homology"/>
<keyword evidence="8" id="KW-0479">Metal-binding</keyword>
<evidence type="ECO:0000256" key="11">
    <source>
        <dbReference type="ARBA" id="ARBA00030126"/>
    </source>
</evidence>
<evidence type="ECO:0000256" key="10">
    <source>
        <dbReference type="ARBA" id="ARBA00023242"/>
    </source>
</evidence>
<evidence type="ECO:0000256" key="7">
    <source>
        <dbReference type="ARBA" id="ARBA00022722"/>
    </source>
</evidence>
<dbReference type="GO" id="GO:0046872">
    <property type="term" value="F:metal ion binding"/>
    <property type="evidence" value="ECO:0007669"/>
    <property type="project" value="UniProtKB-KW"/>
</dbReference>
<name>A0A6J2KE67_BOMMA</name>
<dbReference type="InterPro" id="IPR045249">
    <property type="entry name" value="HARBI1-like"/>
</dbReference>
<dbReference type="PANTHER" id="PTHR22930">
    <property type="match status" value="1"/>
</dbReference>
<dbReference type="GO" id="GO:0004518">
    <property type="term" value="F:nuclease activity"/>
    <property type="evidence" value="ECO:0007669"/>
    <property type="project" value="UniProtKB-KW"/>
</dbReference>
<dbReference type="PANTHER" id="PTHR22930:SF289">
    <property type="entry name" value="DDE TNP4 DOMAIN-CONTAINING PROTEIN-RELATED"/>
    <property type="match status" value="1"/>
</dbReference>
<evidence type="ECO:0000313" key="15">
    <source>
        <dbReference type="RefSeq" id="XP_028038549.1"/>
    </source>
</evidence>
<evidence type="ECO:0000256" key="3">
    <source>
        <dbReference type="ARBA" id="ARBA00004496"/>
    </source>
</evidence>
<keyword evidence="7" id="KW-0540">Nuclease</keyword>
<keyword evidence="14" id="KW-1185">Reference proteome</keyword>
<dbReference type="GeneID" id="114249248"/>
<dbReference type="OrthoDB" id="2430314at2759"/>
<evidence type="ECO:0000256" key="9">
    <source>
        <dbReference type="ARBA" id="ARBA00022801"/>
    </source>
</evidence>
<comment type="cofactor">
    <cofactor evidence="1">
        <name>a divalent metal cation</name>
        <dbReference type="ChEBI" id="CHEBI:60240"/>
    </cofactor>
</comment>
<evidence type="ECO:0000256" key="4">
    <source>
        <dbReference type="ARBA" id="ARBA00006958"/>
    </source>
</evidence>
<dbReference type="Proteomes" id="UP000504629">
    <property type="component" value="Unplaced"/>
</dbReference>
<evidence type="ECO:0000256" key="1">
    <source>
        <dbReference type="ARBA" id="ARBA00001968"/>
    </source>
</evidence>
<dbReference type="PRINTS" id="PR02086">
    <property type="entry name" value="PUTNUCHARBI1"/>
</dbReference>
<keyword evidence="10" id="KW-0539">Nucleus</keyword>
<dbReference type="GO" id="GO:0005737">
    <property type="term" value="C:cytoplasm"/>
    <property type="evidence" value="ECO:0007669"/>
    <property type="project" value="UniProtKB-SubCell"/>
</dbReference>
<dbReference type="InterPro" id="IPR027806">
    <property type="entry name" value="HARBI1_dom"/>
</dbReference>
<evidence type="ECO:0000256" key="6">
    <source>
        <dbReference type="ARBA" id="ARBA00022490"/>
    </source>
</evidence>
<dbReference type="AlphaFoldDB" id="A0A6J2KE67"/>
<comment type="function">
    <text evidence="12">Transposase-derived protein that may have nuclease activity. Does not have transposase activity.</text>
</comment>
<evidence type="ECO:0000256" key="5">
    <source>
        <dbReference type="ARBA" id="ARBA00015519"/>
    </source>
</evidence>
<sequence length="365" mass="41896">MAEWNEDTDSDIEDLEILNDFNSYFNRPYLVRPRENNFVKWDDTEFIRRFRVSKNTAFKILEEIANDISHPTNRNHALSACNQLLLTLRYYATGCMQITVGDFSGVHQTTAGKAIKKVTEAIASRRCQYIMLQDSEEDKRKHQNGFYNMAKFPLVYGALDCTHIRIQSPGGQNAEYFRNRKGYFSLNTQAVCNSDLKFSNIVARWPGTSHDSTIFQNSRLCAIFESGQMGQLVLLGDAGYPNKKYLLTPLQNPVTEAEKLYNESHIRTRNCIERAFGIWKRRFPVLSLGIKTKVELVQDIIVATAILHNLCIKHNDVMPNLDVNLENIIDVTGSDNNQDTTPSSNYSNNSYRRQMLIDNYFSSLQ</sequence>
<evidence type="ECO:0000313" key="14">
    <source>
        <dbReference type="Proteomes" id="UP000504629"/>
    </source>
</evidence>
<protein>
    <recommendedName>
        <fullName evidence="5">Putative nuclease HARBI1</fullName>
    </recommendedName>
    <alternativeName>
        <fullName evidence="11">Harbinger transposase-derived nuclease</fullName>
    </alternativeName>
</protein>
<dbReference type="GO" id="GO:0016787">
    <property type="term" value="F:hydrolase activity"/>
    <property type="evidence" value="ECO:0007669"/>
    <property type="project" value="UniProtKB-KW"/>
</dbReference>
<accession>A0A6J2KE67</accession>
<comment type="subcellular location">
    <subcellularLocation>
        <location evidence="3">Cytoplasm</location>
    </subcellularLocation>
    <subcellularLocation>
        <location evidence="2">Nucleus</location>
    </subcellularLocation>
</comment>
<feature type="domain" description="DDE Tnp4" evidence="13">
    <location>
        <begin position="159"/>
        <end position="309"/>
    </location>
</feature>
<dbReference type="GO" id="GO:0005634">
    <property type="term" value="C:nucleus"/>
    <property type="evidence" value="ECO:0007669"/>
    <property type="project" value="UniProtKB-SubCell"/>
</dbReference>
<reference evidence="15" key="1">
    <citation type="submission" date="2025-08" db="UniProtKB">
        <authorList>
            <consortium name="RefSeq"/>
        </authorList>
    </citation>
    <scope>IDENTIFICATION</scope>
    <source>
        <tissue evidence="15">Silk gland</tissue>
    </source>
</reference>
<evidence type="ECO:0000256" key="12">
    <source>
        <dbReference type="ARBA" id="ARBA00045850"/>
    </source>
</evidence>
<evidence type="ECO:0000256" key="8">
    <source>
        <dbReference type="ARBA" id="ARBA00022723"/>
    </source>
</evidence>
<keyword evidence="9" id="KW-0378">Hydrolase</keyword>
<comment type="similarity">
    <text evidence="4">Belongs to the HARBI1 family.</text>
</comment>
<gene>
    <name evidence="15" type="primary">LOC114249248</name>
</gene>
<dbReference type="InterPro" id="IPR026103">
    <property type="entry name" value="HARBI1_animal"/>
</dbReference>